<comment type="catalytic activity">
    <reaction evidence="11">
        <text>1'-[1,2-diacyl-sn-glycero-3-phospho],3'-[1-acyl-sn-glycero-3-phospho]-glycerol + a 1,2-diacyl-sn-glycero-3-phosphocholine = a cardiolipin + a 1-acyl-sn-glycero-3-phosphocholine</text>
        <dbReference type="Rhea" id="RHEA:33731"/>
        <dbReference type="ChEBI" id="CHEBI:57643"/>
        <dbReference type="ChEBI" id="CHEBI:58168"/>
        <dbReference type="ChEBI" id="CHEBI:62237"/>
        <dbReference type="ChEBI" id="CHEBI:64743"/>
    </reaction>
    <physiologicalReaction direction="left-to-right" evidence="11">
        <dbReference type="Rhea" id="RHEA:33732"/>
    </physiologicalReaction>
    <physiologicalReaction direction="right-to-left" evidence="11">
        <dbReference type="Rhea" id="RHEA:33733"/>
    </physiologicalReaction>
</comment>
<reference evidence="13 14" key="1">
    <citation type="journal article" date="2024" name="Nat. Commun.">
        <title>Phylogenomics reveals the evolutionary origins of lichenization in chlorophyte algae.</title>
        <authorList>
            <person name="Puginier C."/>
            <person name="Libourel C."/>
            <person name="Otte J."/>
            <person name="Skaloud P."/>
            <person name="Haon M."/>
            <person name="Grisel S."/>
            <person name="Petersen M."/>
            <person name="Berrin J.G."/>
            <person name="Delaux P.M."/>
            <person name="Dal Grande F."/>
            <person name="Keller J."/>
        </authorList>
    </citation>
    <scope>NUCLEOTIDE SEQUENCE [LARGE SCALE GENOMIC DNA]</scope>
    <source>
        <strain evidence="13 14">SAG 245.80</strain>
    </source>
</reference>
<dbReference type="AlphaFoldDB" id="A0AAW1RRX4"/>
<dbReference type="InterPro" id="IPR000872">
    <property type="entry name" value="Tafazzin"/>
</dbReference>
<dbReference type="PANTHER" id="PTHR12497:SF0">
    <property type="entry name" value="TAFAZZIN"/>
    <property type="match status" value="1"/>
</dbReference>
<evidence type="ECO:0000256" key="2">
    <source>
        <dbReference type="ARBA" id="ARBA00010524"/>
    </source>
</evidence>
<comment type="subcellular location">
    <subcellularLocation>
        <location evidence="1">Mitochondrion inner membrane</location>
        <topology evidence="1">Peripheral membrane protein</topology>
        <orientation evidence="1">Intermembrane side</orientation>
    </subcellularLocation>
    <subcellularLocation>
        <location evidence="10">Mitochondrion outer membrane</location>
        <topology evidence="10">Peripheral membrane protein</topology>
        <orientation evidence="10">Intermembrane side</orientation>
    </subcellularLocation>
</comment>
<dbReference type="InterPro" id="IPR002123">
    <property type="entry name" value="Plipid/glycerol_acylTrfase"/>
</dbReference>
<evidence type="ECO:0000256" key="8">
    <source>
        <dbReference type="ARBA" id="ARBA00023136"/>
    </source>
</evidence>
<evidence type="ECO:0000256" key="1">
    <source>
        <dbReference type="ARBA" id="ARBA00004137"/>
    </source>
</evidence>
<dbReference type="Pfam" id="PF01553">
    <property type="entry name" value="Acyltransferase"/>
    <property type="match status" value="1"/>
</dbReference>
<evidence type="ECO:0000256" key="10">
    <source>
        <dbReference type="ARBA" id="ARBA00024323"/>
    </source>
</evidence>
<evidence type="ECO:0000313" key="14">
    <source>
        <dbReference type="Proteomes" id="UP001445335"/>
    </source>
</evidence>
<gene>
    <name evidence="13" type="ORF">WJX81_006146</name>
</gene>
<dbReference type="GO" id="GO:0008374">
    <property type="term" value="F:O-acyltransferase activity"/>
    <property type="evidence" value="ECO:0007669"/>
    <property type="project" value="TreeGrafter"/>
</dbReference>
<keyword evidence="7" id="KW-0496">Mitochondrion</keyword>
<keyword evidence="3" id="KW-0808">Transferase</keyword>
<protein>
    <recommendedName>
        <fullName evidence="12">Phospholipid/glycerol acyltransferase domain-containing protein</fullName>
    </recommendedName>
</protein>
<dbReference type="EMBL" id="JALJOU010000026">
    <property type="protein sequence ID" value="KAK9836166.1"/>
    <property type="molecule type" value="Genomic_DNA"/>
</dbReference>
<comment type="caution">
    <text evidence="13">The sequence shown here is derived from an EMBL/GenBank/DDBJ whole genome shotgun (WGS) entry which is preliminary data.</text>
</comment>
<accession>A0AAW1RRX4</accession>
<dbReference type="PANTHER" id="PTHR12497">
    <property type="entry name" value="TAZ PROTEIN TAFAZZIN"/>
    <property type="match status" value="1"/>
</dbReference>
<keyword evidence="4" id="KW-1000">Mitochondrion outer membrane</keyword>
<dbReference type="GO" id="GO:0005741">
    <property type="term" value="C:mitochondrial outer membrane"/>
    <property type="evidence" value="ECO:0007669"/>
    <property type="project" value="UniProtKB-SubCell"/>
</dbReference>
<organism evidence="13 14">
    <name type="scientific">Elliptochloris bilobata</name>
    <dbReference type="NCBI Taxonomy" id="381761"/>
    <lineage>
        <taxon>Eukaryota</taxon>
        <taxon>Viridiplantae</taxon>
        <taxon>Chlorophyta</taxon>
        <taxon>core chlorophytes</taxon>
        <taxon>Trebouxiophyceae</taxon>
        <taxon>Trebouxiophyceae incertae sedis</taxon>
        <taxon>Elliptochloris clade</taxon>
        <taxon>Elliptochloris</taxon>
    </lineage>
</organism>
<keyword evidence="9" id="KW-0012">Acyltransferase</keyword>
<evidence type="ECO:0000256" key="7">
    <source>
        <dbReference type="ARBA" id="ARBA00023128"/>
    </source>
</evidence>
<evidence type="ECO:0000256" key="4">
    <source>
        <dbReference type="ARBA" id="ARBA00022787"/>
    </source>
</evidence>
<dbReference type="SUPFAM" id="SSF69593">
    <property type="entry name" value="Glycerol-3-phosphate (1)-acyltransferase"/>
    <property type="match status" value="1"/>
</dbReference>
<dbReference type="SMART" id="SM00563">
    <property type="entry name" value="PlsC"/>
    <property type="match status" value="1"/>
</dbReference>
<dbReference type="PRINTS" id="PR00979">
    <property type="entry name" value="TAFAZZIN"/>
</dbReference>
<keyword evidence="14" id="KW-1185">Reference proteome</keyword>
<keyword evidence="6" id="KW-0443">Lipid metabolism</keyword>
<feature type="domain" description="Phospholipid/glycerol acyltransferase" evidence="12">
    <location>
        <begin position="184"/>
        <end position="309"/>
    </location>
</feature>
<evidence type="ECO:0000256" key="11">
    <source>
        <dbReference type="ARBA" id="ARBA00047906"/>
    </source>
</evidence>
<keyword evidence="8" id="KW-0472">Membrane</keyword>
<dbReference type="GO" id="GO:0006644">
    <property type="term" value="P:phospholipid metabolic process"/>
    <property type="evidence" value="ECO:0007669"/>
    <property type="project" value="InterPro"/>
</dbReference>
<dbReference type="Proteomes" id="UP001445335">
    <property type="component" value="Unassembled WGS sequence"/>
</dbReference>
<evidence type="ECO:0000256" key="3">
    <source>
        <dbReference type="ARBA" id="ARBA00022679"/>
    </source>
</evidence>
<evidence type="ECO:0000313" key="13">
    <source>
        <dbReference type="EMBL" id="KAK9836166.1"/>
    </source>
</evidence>
<dbReference type="GO" id="GO:0005743">
    <property type="term" value="C:mitochondrial inner membrane"/>
    <property type="evidence" value="ECO:0007669"/>
    <property type="project" value="UniProtKB-SubCell"/>
</dbReference>
<evidence type="ECO:0000256" key="5">
    <source>
        <dbReference type="ARBA" id="ARBA00022792"/>
    </source>
</evidence>
<dbReference type="CDD" id="cd07989">
    <property type="entry name" value="LPLAT_AGPAT-like"/>
    <property type="match status" value="1"/>
</dbReference>
<comment type="similarity">
    <text evidence="2">Belongs to the taffazin family.</text>
</comment>
<proteinExistence type="inferred from homology"/>
<sequence length="504" mass="53588">MPSANLLQSQPQLAAVSVKGYRELLRRLRAEQAPQGAAEERAASTLLQQAKERVLLYAQKKRRAGFEPLDPRRAFARLAERWGEARQELKELKDLKKQQWKATVANAVRGQRSSKAEPAPSTRGLTALSAEEQAVLGRDGLVRTVVMAMVGSLSRAFMHGLCSTRIEGAEVLHAALDRPPGQGLITVSNHVAALDDPLVVSALLPPGALGRPGALRWTMCATDRCFRTRAAAAFFRAGKVLPVERGAGLAQPGMRAAEACLANGDWLHIFPEGTRTRDGRLGPSRKGVGRLVATCPHPPLVVPFVHSGMERVVPKGSALPATGQSVGVLVGPPVPMADLLSAAAANEWPEERLYAAIAERVGGALAELKARLDGLPVEQVVRAGSWGAAGAGALVPLIEGELDQLMHPLPHCSVRQSSGLPPISARAQEAAAAAYARGAAAPWQMLRGWDEAAAYTAVRMQKMSAMIAARSDAEFLAREVLAAAFFLARSRLNVSLESAAAARD</sequence>
<evidence type="ECO:0000256" key="9">
    <source>
        <dbReference type="ARBA" id="ARBA00023315"/>
    </source>
</evidence>
<evidence type="ECO:0000259" key="12">
    <source>
        <dbReference type="SMART" id="SM00563"/>
    </source>
</evidence>
<name>A0AAW1RRX4_9CHLO</name>
<keyword evidence="5" id="KW-0999">Mitochondrion inner membrane</keyword>
<evidence type="ECO:0000256" key="6">
    <source>
        <dbReference type="ARBA" id="ARBA00023098"/>
    </source>
</evidence>